<evidence type="ECO:0000256" key="6">
    <source>
        <dbReference type="ARBA" id="ARBA00023033"/>
    </source>
</evidence>
<evidence type="ECO:0000256" key="3">
    <source>
        <dbReference type="ARBA" id="ARBA00022723"/>
    </source>
</evidence>
<feature type="transmembrane region" description="Helical" evidence="8">
    <location>
        <begin position="6"/>
        <end position="24"/>
    </location>
</feature>
<dbReference type="EMBL" id="JARKIF010000009">
    <property type="protein sequence ID" value="KAJ7631223.1"/>
    <property type="molecule type" value="Genomic_DNA"/>
</dbReference>
<sequence length="513" mass="58194">MVLYSYSMALSIVLLAIYALRKLFRGVRILGNTPGLRVPVAPISLIAPLFPCCWINPGLEWHWKWRNQIYQRFGSECLSMVPFLFGPAFLYTSSVEVAQQILANPIFQKSAQFVTPVSQYGSNLFTTNGSEWKRHRRIMGPAFTAETYAMVWDETASVYHEMCAAEGWDTMKVVDIPIVNDITMKVALTVLTRCAYGQHLPWNISEGAIDVHQLAEALIIVSESFLERFILPSWAFKLPIPHFRKVEAAYQVLTRHMNGLIQEYCVGDTVEANRRCDVFSLLLEAREREGKLSMSDSEIMGNTFFVLWAGHETMSHIWDATMGLLALHDDIQEEMYAEIIQVSRETDSSLNFAQASKLNKILCCFLEAGRLYPAGYLLMRQATEATVLTTYDADGPNGSIALEAGANVCIDMIGMHYNPRHFPQPEEYRPSRWFGVSESELSLFSLGPRACIGRKFAMTEACCFLSLLLKDWKLEIVLNEGETRSQWRSRVMQPKVNMTFGVGDMPIRLVKRI</sequence>
<protein>
    <submittedName>
        <fullName evidence="9">Cytochrome P450</fullName>
    </submittedName>
</protein>
<comment type="caution">
    <text evidence="9">The sequence shown here is derived from an EMBL/GenBank/DDBJ whole genome shotgun (WGS) entry which is preliminary data.</text>
</comment>
<keyword evidence="8" id="KW-0472">Membrane</keyword>
<dbReference type="SUPFAM" id="SSF48264">
    <property type="entry name" value="Cytochrome P450"/>
    <property type="match status" value="1"/>
</dbReference>
<dbReference type="GO" id="GO:0020037">
    <property type="term" value="F:heme binding"/>
    <property type="evidence" value="ECO:0007669"/>
    <property type="project" value="InterPro"/>
</dbReference>
<keyword evidence="4 7" id="KW-0560">Oxidoreductase</keyword>
<accession>A0AAD7BV14</accession>
<keyword evidence="2 7" id="KW-0349">Heme</keyword>
<keyword evidence="5 7" id="KW-0408">Iron</keyword>
<proteinExistence type="inferred from homology"/>
<evidence type="ECO:0000256" key="8">
    <source>
        <dbReference type="SAM" id="Phobius"/>
    </source>
</evidence>
<dbReference type="InterPro" id="IPR001128">
    <property type="entry name" value="Cyt_P450"/>
</dbReference>
<dbReference type="InterPro" id="IPR017972">
    <property type="entry name" value="Cyt_P450_CS"/>
</dbReference>
<evidence type="ECO:0000256" key="2">
    <source>
        <dbReference type="ARBA" id="ARBA00022617"/>
    </source>
</evidence>
<keyword evidence="3 7" id="KW-0479">Metal-binding</keyword>
<dbReference type="GO" id="GO:0004497">
    <property type="term" value="F:monooxygenase activity"/>
    <property type="evidence" value="ECO:0007669"/>
    <property type="project" value="UniProtKB-KW"/>
</dbReference>
<dbReference type="InterPro" id="IPR036396">
    <property type="entry name" value="Cyt_P450_sf"/>
</dbReference>
<dbReference type="GO" id="GO:0005506">
    <property type="term" value="F:iron ion binding"/>
    <property type="evidence" value="ECO:0007669"/>
    <property type="project" value="InterPro"/>
</dbReference>
<dbReference type="Proteomes" id="UP001221142">
    <property type="component" value="Unassembled WGS sequence"/>
</dbReference>
<dbReference type="AlphaFoldDB" id="A0AAD7BV14"/>
<gene>
    <name evidence="9" type="ORF">FB45DRAFT_560020</name>
</gene>
<keyword evidence="6 7" id="KW-0503">Monooxygenase</keyword>
<dbReference type="InterPro" id="IPR050196">
    <property type="entry name" value="Cytochrome_P450_Monoox"/>
</dbReference>
<evidence type="ECO:0000256" key="5">
    <source>
        <dbReference type="ARBA" id="ARBA00023004"/>
    </source>
</evidence>
<organism evidence="9 10">
    <name type="scientific">Roridomyces roridus</name>
    <dbReference type="NCBI Taxonomy" id="1738132"/>
    <lineage>
        <taxon>Eukaryota</taxon>
        <taxon>Fungi</taxon>
        <taxon>Dikarya</taxon>
        <taxon>Basidiomycota</taxon>
        <taxon>Agaricomycotina</taxon>
        <taxon>Agaricomycetes</taxon>
        <taxon>Agaricomycetidae</taxon>
        <taxon>Agaricales</taxon>
        <taxon>Marasmiineae</taxon>
        <taxon>Mycenaceae</taxon>
        <taxon>Roridomyces</taxon>
    </lineage>
</organism>
<keyword evidence="8" id="KW-0812">Transmembrane</keyword>
<evidence type="ECO:0000313" key="9">
    <source>
        <dbReference type="EMBL" id="KAJ7631223.1"/>
    </source>
</evidence>
<evidence type="ECO:0000256" key="4">
    <source>
        <dbReference type="ARBA" id="ARBA00023002"/>
    </source>
</evidence>
<dbReference type="PANTHER" id="PTHR24291:SF50">
    <property type="entry name" value="BIFUNCTIONAL ALBAFLAVENONE MONOOXYGENASE_TERPENE SYNTHASE"/>
    <property type="match status" value="1"/>
</dbReference>
<evidence type="ECO:0000256" key="1">
    <source>
        <dbReference type="ARBA" id="ARBA00010617"/>
    </source>
</evidence>
<keyword evidence="10" id="KW-1185">Reference proteome</keyword>
<name>A0AAD7BV14_9AGAR</name>
<evidence type="ECO:0000256" key="7">
    <source>
        <dbReference type="RuleBase" id="RU000461"/>
    </source>
</evidence>
<dbReference type="GO" id="GO:0016705">
    <property type="term" value="F:oxidoreductase activity, acting on paired donors, with incorporation or reduction of molecular oxygen"/>
    <property type="evidence" value="ECO:0007669"/>
    <property type="project" value="InterPro"/>
</dbReference>
<comment type="similarity">
    <text evidence="1 7">Belongs to the cytochrome P450 family.</text>
</comment>
<keyword evidence="8" id="KW-1133">Transmembrane helix</keyword>
<evidence type="ECO:0000313" key="10">
    <source>
        <dbReference type="Proteomes" id="UP001221142"/>
    </source>
</evidence>
<dbReference type="PANTHER" id="PTHR24291">
    <property type="entry name" value="CYTOCHROME P450 FAMILY 4"/>
    <property type="match status" value="1"/>
</dbReference>
<dbReference type="PROSITE" id="PS00086">
    <property type="entry name" value="CYTOCHROME_P450"/>
    <property type="match status" value="1"/>
</dbReference>
<reference evidence="9" key="1">
    <citation type="submission" date="2023-03" db="EMBL/GenBank/DDBJ databases">
        <title>Massive genome expansion in bonnet fungi (Mycena s.s.) driven by repeated elements and novel gene families across ecological guilds.</title>
        <authorList>
            <consortium name="Lawrence Berkeley National Laboratory"/>
            <person name="Harder C.B."/>
            <person name="Miyauchi S."/>
            <person name="Viragh M."/>
            <person name="Kuo A."/>
            <person name="Thoen E."/>
            <person name="Andreopoulos B."/>
            <person name="Lu D."/>
            <person name="Skrede I."/>
            <person name="Drula E."/>
            <person name="Henrissat B."/>
            <person name="Morin E."/>
            <person name="Kohler A."/>
            <person name="Barry K."/>
            <person name="LaButti K."/>
            <person name="Morin E."/>
            <person name="Salamov A."/>
            <person name="Lipzen A."/>
            <person name="Mereny Z."/>
            <person name="Hegedus B."/>
            <person name="Baldrian P."/>
            <person name="Stursova M."/>
            <person name="Weitz H."/>
            <person name="Taylor A."/>
            <person name="Grigoriev I.V."/>
            <person name="Nagy L.G."/>
            <person name="Martin F."/>
            <person name="Kauserud H."/>
        </authorList>
    </citation>
    <scope>NUCLEOTIDE SEQUENCE</scope>
    <source>
        <strain evidence="9">9284</strain>
    </source>
</reference>
<dbReference type="Gene3D" id="1.10.630.10">
    <property type="entry name" value="Cytochrome P450"/>
    <property type="match status" value="1"/>
</dbReference>
<dbReference type="Pfam" id="PF00067">
    <property type="entry name" value="p450"/>
    <property type="match status" value="1"/>
</dbReference>